<evidence type="ECO:0000256" key="1">
    <source>
        <dbReference type="ARBA" id="ARBA00022448"/>
    </source>
</evidence>
<dbReference type="GO" id="GO:0005524">
    <property type="term" value="F:ATP binding"/>
    <property type="evidence" value="ECO:0007669"/>
    <property type="project" value="UniProtKB-KW"/>
</dbReference>
<evidence type="ECO:0000256" key="3">
    <source>
        <dbReference type="ARBA" id="ARBA00022840"/>
    </source>
</evidence>
<dbReference type="GO" id="GO:0016887">
    <property type="term" value="F:ATP hydrolysis activity"/>
    <property type="evidence" value="ECO:0007669"/>
    <property type="project" value="InterPro"/>
</dbReference>
<evidence type="ECO:0000313" key="6">
    <source>
        <dbReference type="EMBL" id="VFU12654.1"/>
    </source>
</evidence>
<keyword evidence="3 6" id="KW-0067">ATP-binding</keyword>
<keyword evidence="4" id="KW-1278">Translocase</keyword>
<dbReference type="PANTHER" id="PTHR42794">
    <property type="entry name" value="HEMIN IMPORT ATP-BINDING PROTEIN HMUV"/>
    <property type="match status" value="1"/>
</dbReference>
<protein>
    <submittedName>
        <fullName evidence="6">Putative siderophore transport system ATP-binding protein YusV</fullName>
    </submittedName>
</protein>
<dbReference type="EMBL" id="CAADRN010000092">
    <property type="protein sequence ID" value="VFU12654.1"/>
    <property type="molecule type" value="Genomic_DNA"/>
</dbReference>
<reference evidence="6" key="1">
    <citation type="submission" date="2019-03" db="EMBL/GenBank/DDBJ databases">
        <authorList>
            <person name="Hao L."/>
        </authorList>
    </citation>
    <scope>NUCLEOTIDE SEQUENCE</scope>
</reference>
<dbReference type="CDD" id="cd03214">
    <property type="entry name" value="ABC_Iron-Siderophores_B12_Hemin"/>
    <property type="match status" value="1"/>
</dbReference>
<dbReference type="InterPro" id="IPR003439">
    <property type="entry name" value="ABC_transporter-like_ATP-bd"/>
</dbReference>
<evidence type="ECO:0000259" key="5">
    <source>
        <dbReference type="PROSITE" id="PS50893"/>
    </source>
</evidence>
<dbReference type="InterPro" id="IPR003593">
    <property type="entry name" value="AAA+_ATPase"/>
</dbReference>
<sequence length="422" mass="46048">MPFYLDVLGVECSYGAVKVIDGMAFSIKQGCFAGIIGPNGSGKSTLLRCISRALKPVRGTVLLEGESLYKMSPREAARKMAVVPQETAVNFPFTVEEIIMMGRSPHLGRFQAEGKRDYEITGRSMDLTNTRHLAGRQVTAISGGERQRVIIAKALAQEPELILLDEPTSHLDINQQVEILSLLQRMNREGGLTILAVFHDLNLAAQFCDLMILMQKGKAYRVGKPEDVLTVDSIKEVYGTRVLIKKHPVTGRPAVFLLTRREGEVPGKGRIHVVCGGGAGAAVLGLLAEHGFAVTAGVLNMGDIDWETAKFLELEMTEEAPFSDISDRSYRENMEMIQRADACVLVSIPFGRGNLKNLEAVSRACAWGKPVLLVEEREIGERDFTGGEATLMYNQLKEQGAVVLQGGAEVPEVLAGLLQARL</sequence>
<dbReference type="PANTHER" id="PTHR42794:SF1">
    <property type="entry name" value="HEMIN IMPORT ATP-BINDING PROTEIN HMUV"/>
    <property type="match status" value="1"/>
</dbReference>
<dbReference type="SUPFAM" id="SSF52540">
    <property type="entry name" value="P-loop containing nucleoside triphosphate hydrolases"/>
    <property type="match status" value="1"/>
</dbReference>
<accession>A0A485LW74</accession>
<dbReference type="PROSITE" id="PS50893">
    <property type="entry name" value="ABC_TRANSPORTER_2"/>
    <property type="match status" value="1"/>
</dbReference>
<evidence type="ECO:0000256" key="2">
    <source>
        <dbReference type="ARBA" id="ARBA00022741"/>
    </source>
</evidence>
<proteinExistence type="predicted"/>
<gene>
    <name evidence="6" type="primary">yusV</name>
    <name evidence="6" type="ORF">SCFA_1810008</name>
</gene>
<dbReference type="InterPro" id="IPR027417">
    <property type="entry name" value="P-loop_NTPase"/>
</dbReference>
<dbReference type="Gene3D" id="3.40.50.300">
    <property type="entry name" value="P-loop containing nucleotide triphosphate hydrolases"/>
    <property type="match status" value="1"/>
</dbReference>
<dbReference type="Pfam" id="PF00005">
    <property type="entry name" value="ABC_tran"/>
    <property type="match status" value="1"/>
</dbReference>
<keyword evidence="2" id="KW-0547">Nucleotide-binding</keyword>
<dbReference type="AlphaFoldDB" id="A0A485LW74"/>
<dbReference type="PROSITE" id="PS00211">
    <property type="entry name" value="ABC_TRANSPORTER_1"/>
    <property type="match status" value="1"/>
</dbReference>
<dbReference type="SMART" id="SM00382">
    <property type="entry name" value="AAA"/>
    <property type="match status" value="1"/>
</dbReference>
<feature type="domain" description="ABC transporter" evidence="5">
    <location>
        <begin position="5"/>
        <end position="241"/>
    </location>
</feature>
<keyword evidence="1" id="KW-0813">Transport</keyword>
<dbReference type="InterPro" id="IPR017871">
    <property type="entry name" value="ABC_transporter-like_CS"/>
</dbReference>
<evidence type="ECO:0000256" key="4">
    <source>
        <dbReference type="ARBA" id="ARBA00022967"/>
    </source>
</evidence>
<organism evidence="6">
    <name type="scientific">anaerobic digester metagenome</name>
    <dbReference type="NCBI Taxonomy" id="1263854"/>
    <lineage>
        <taxon>unclassified sequences</taxon>
        <taxon>metagenomes</taxon>
        <taxon>ecological metagenomes</taxon>
    </lineage>
</organism>
<dbReference type="FunFam" id="3.40.50.300:FF:000134">
    <property type="entry name" value="Iron-enterobactin ABC transporter ATP-binding protein"/>
    <property type="match status" value="1"/>
</dbReference>
<name>A0A485LW74_9ZZZZ</name>